<dbReference type="PANTHER" id="PTHR38478:SF1">
    <property type="entry name" value="ZINC DEPENDENT METALLOPROTEASE DOMAIN LIPOPROTEIN"/>
    <property type="match status" value="1"/>
</dbReference>
<dbReference type="GO" id="GO:0008237">
    <property type="term" value="F:metallopeptidase activity"/>
    <property type="evidence" value="ECO:0007669"/>
    <property type="project" value="InterPro"/>
</dbReference>
<dbReference type="PANTHER" id="PTHR38478">
    <property type="entry name" value="PEPTIDASE M1A AND M12B"/>
    <property type="match status" value="1"/>
</dbReference>
<dbReference type="InterPro" id="IPR033413">
    <property type="entry name" value="DUF5117"/>
</dbReference>
<organism evidence="4 5">
    <name type="scientific">Butyricimonas virosa</name>
    <dbReference type="NCBI Taxonomy" id="544645"/>
    <lineage>
        <taxon>Bacteria</taxon>
        <taxon>Pseudomonadati</taxon>
        <taxon>Bacteroidota</taxon>
        <taxon>Bacteroidia</taxon>
        <taxon>Bacteroidales</taxon>
        <taxon>Odoribacteraceae</taxon>
        <taxon>Butyricimonas</taxon>
    </lineage>
</organism>
<dbReference type="Pfam" id="PF17162">
    <property type="entry name" value="DUF5118"/>
    <property type="match status" value="1"/>
</dbReference>
<protein>
    <submittedName>
        <fullName evidence="4">DUF5117 domain-containing protein</fullName>
    </submittedName>
</protein>
<feature type="domain" description="DUF5117" evidence="2">
    <location>
        <begin position="94"/>
        <end position="277"/>
    </location>
</feature>
<dbReference type="Pfam" id="PF17148">
    <property type="entry name" value="DUF5117"/>
    <property type="match status" value="1"/>
</dbReference>
<evidence type="ECO:0000259" key="2">
    <source>
        <dbReference type="Pfam" id="PF17148"/>
    </source>
</evidence>
<dbReference type="Proteomes" id="UP000286063">
    <property type="component" value="Unassembled WGS sequence"/>
</dbReference>
<dbReference type="InterPro" id="IPR033428">
    <property type="entry name" value="DUF5118"/>
</dbReference>
<dbReference type="CDD" id="cd04276">
    <property type="entry name" value="ZnMc_MMP_like_2"/>
    <property type="match status" value="1"/>
</dbReference>
<dbReference type="Gene3D" id="3.40.390.10">
    <property type="entry name" value="Collagenase (Catalytic Domain)"/>
    <property type="match status" value="1"/>
</dbReference>
<dbReference type="InterPro" id="IPR032534">
    <property type="entry name" value="EcxA_zinc-bd"/>
</dbReference>
<dbReference type="Pfam" id="PF16313">
    <property type="entry name" value="DUF4953"/>
    <property type="match status" value="1"/>
</dbReference>
<dbReference type="RefSeq" id="WP_117721258.1">
    <property type="nucleotide sequence ID" value="NZ_CAJUBB010000040.1"/>
</dbReference>
<gene>
    <name evidence="4" type="ORF">DXA50_02160</name>
</gene>
<accession>A0A413IT15</accession>
<dbReference type="AlphaFoldDB" id="A0A413IT15"/>
<proteinExistence type="predicted"/>
<name>A0A413IT15_9BACT</name>
<feature type="domain" description="DUF5118" evidence="3">
    <location>
        <begin position="31"/>
        <end position="78"/>
    </location>
</feature>
<dbReference type="OrthoDB" id="9776599at2"/>
<evidence type="ECO:0000259" key="1">
    <source>
        <dbReference type="Pfam" id="PF16313"/>
    </source>
</evidence>
<dbReference type="InterPro" id="IPR024079">
    <property type="entry name" value="MetalloPept_cat_dom_sf"/>
</dbReference>
<dbReference type="InterPro" id="IPR034032">
    <property type="entry name" value="Zn_MMP-like_bac"/>
</dbReference>
<reference evidence="4 5" key="1">
    <citation type="submission" date="2018-08" db="EMBL/GenBank/DDBJ databases">
        <title>A genome reference for cultivated species of the human gut microbiota.</title>
        <authorList>
            <person name="Zou Y."/>
            <person name="Xue W."/>
            <person name="Luo G."/>
        </authorList>
    </citation>
    <scope>NUCLEOTIDE SEQUENCE [LARGE SCALE GENOMIC DNA]</scope>
    <source>
        <strain evidence="4 5">OF02-7</strain>
    </source>
</reference>
<dbReference type="SUPFAM" id="SSF55486">
    <property type="entry name" value="Metalloproteases ('zincins'), catalytic domain"/>
    <property type="match status" value="1"/>
</dbReference>
<sequence>MKYLLVILFSLYALGGRAESRASFPGDKVVTIDEFIRKDTPKDAGFFNVYVQDGRYYLEVPEGMLQRDILVAVTIVKGTAQKERSRDARFGYGGDSVFDRMIRFIKNRDRIEIVSPQVFHLGDSTALYNDYYRNLESPAIASFEIKARSEDSYLVDITDLFLSDSDLFALKGAKESLKLGSYQQGQSYALDVKAFPENINFRSIRSYGLSGEVKKGEFPSTLWEVGASWYLLPEKPMTQRVFDERVGYFAFSLDGMVKRGDLMDKTMMATRWRLEPRPEDVEKYLRGELVEPVKPIVFYIDRATPEFLVPYFIQAVNVWQGAFEKAGFKNAIYGKLAPTPEEDPDYCEGDIRYPLVSYKASPIANAYGPMVFDPRSGEIITSHIAIFHSVLELIQRWYFVMCGAVDPRAREYPLSQEVMGELAATVLTHEVGHTLGLRHHFMGSTAYPVDSLRSKSFIREHGLGTSIMDYQRFNYVAQPGDGLEPRDLLPRIGMYDEFAIEWGYRYFPEAGNLKRDNEKLRAWVDERRQDSKLFYIEETTYSDPRVQSEDSGDDVIKANRLGMNNLKYIMAHLEEWTDGNDPDYYVLRKRYLSVLSQYQNYIEHVLRYVGGRYSDNPTREEELRLNQPVSREKEDEAWAFLEEYLCKEQDWLFVADVMEKTGVTPEFYEQEEALGKLTKLLLKYSALHKNRQLSEEGFTADELLNRLYLTIFEAKGQGGKLSQYDQALQSGLLQNLVINVENPYNLSNGVGVVMQQVILKIKQHTRAATEGCSDALTASHYKTLYNFITLWEKGGNKALIELN</sequence>
<dbReference type="EMBL" id="QSCR01000002">
    <property type="protein sequence ID" value="RGY20886.1"/>
    <property type="molecule type" value="Genomic_DNA"/>
</dbReference>
<evidence type="ECO:0000313" key="5">
    <source>
        <dbReference type="Proteomes" id="UP000286063"/>
    </source>
</evidence>
<comment type="caution">
    <text evidence="4">The sequence shown here is derived from an EMBL/GenBank/DDBJ whole genome shotgun (WGS) entry which is preliminary data.</text>
</comment>
<evidence type="ECO:0000259" key="3">
    <source>
        <dbReference type="Pfam" id="PF17162"/>
    </source>
</evidence>
<feature type="domain" description="EcxA zinc-binding" evidence="1">
    <location>
        <begin position="413"/>
        <end position="715"/>
    </location>
</feature>
<evidence type="ECO:0000313" key="4">
    <source>
        <dbReference type="EMBL" id="RGY20886.1"/>
    </source>
</evidence>